<evidence type="ECO:0000256" key="11">
    <source>
        <dbReference type="RuleBase" id="RU004136"/>
    </source>
</evidence>
<keyword evidence="8 10" id="KW-0131">Cell cycle</keyword>
<dbReference type="GO" id="GO:0071555">
    <property type="term" value="P:cell wall organization"/>
    <property type="evidence" value="ECO:0007669"/>
    <property type="project" value="UniProtKB-KW"/>
</dbReference>
<evidence type="ECO:0000256" key="1">
    <source>
        <dbReference type="ARBA" id="ARBA00022490"/>
    </source>
</evidence>
<feature type="domain" description="Mur ligase C-terminal" evidence="13">
    <location>
        <begin position="316"/>
        <end position="442"/>
    </location>
</feature>
<dbReference type="GO" id="GO:0009252">
    <property type="term" value="P:peptidoglycan biosynthetic process"/>
    <property type="evidence" value="ECO:0007669"/>
    <property type="project" value="UniProtKB-UniRule"/>
</dbReference>
<dbReference type="SUPFAM" id="SSF63418">
    <property type="entry name" value="MurE/MurF N-terminal domain"/>
    <property type="match status" value="1"/>
</dbReference>
<dbReference type="InterPro" id="IPR004101">
    <property type="entry name" value="Mur_ligase_C"/>
</dbReference>
<comment type="subcellular location">
    <subcellularLocation>
        <location evidence="10 11">Cytoplasm</location>
    </subcellularLocation>
</comment>
<feature type="domain" description="Mur ligase central" evidence="14">
    <location>
        <begin position="113"/>
        <end position="294"/>
    </location>
</feature>
<dbReference type="GO" id="GO:0008766">
    <property type="term" value="F:UDP-N-acetylmuramoylalanyl-D-glutamyl-2,6-diaminopimelate-D-alanyl-D-alanine ligase activity"/>
    <property type="evidence" value="ECO:0007669"/>
    <property type="project" value="RHEA"/>
</dbReference>
<evidence type="ECO:0000259" key="14">
    <source>
        <dbReference type="Pfam" id="PF08245"/>
    </source>
</evidence>
<dbReference type="InterPro" id="IPR005863">
    <property type="entry name" value="UDP-N-AcMur_synth"/>
</dbReference>
<dbReference type="NCBIfam" id="TIGR01143">
    <property type="entry name" value="murF"/>
    <property type="match status" value="1"/>
</dbReference>
<evidence type="ECO:0000313" key="15">
    <source>
        <dbReference type="EMBL" id="TLS35240.1"/>
    </source>
</evidence>
<evidence type="ECO:0000256" key="10">
    <source>
        <dbReference type="HAMAP-Rule" id="MF_02019"/>
    </source>
</evidence>
<evidence type="ECO:0000256" key="7">
    <source>
        <dbReference type="ARBA" id="ARBA00022984"/>
    </source>
</evidence>
<protein>
    <recommendedName>
        <fullName evidence="10 11">UDP-N-acetylmuramoyl-tripeptide--D-alanyl-D-alanine ligase</fullName>
        <ecNumber evidence="10 11">6.3.2.10</ecNumber>
    </recommendedName>
    <alternativeName>
        <fullName evidence="10">D-alanyl-D-alanine-adding enzyme</fullName>
    </alternativeName>
</protein>
<comment type="function">
    <text evidence="10 11">Involved in cell wall formation. Catalyzes the final step in the synthesis of UDP-N-acetylmuramoyl-pentapeptide, the precursor of murein.</text>
</comment>
<evidence type="ECO:0000313" key="16">
    <source>
        <dbReference type="Proteomes" id="UP000308230"/>
    </source>
</evidence>
<accession>A0A5R9EYT8</accession>
<comment type="similarity">
    <text evidence="10">Belongs to the MurCDEF family. MurF subfamily.</text>
</comment>
<evidence type="ECO:0000259" key="13">
    <source>
        <dbReference type="Pfam" id="PF02875"/>
    </source>
</evidence>
<dbReference type="AlphaFoldDB" id="A0A5R9EYT8"/>
<keyword evidence="5 10" id="KW-0067">ATP-binding</keyword>
<dbReference type="InterPro" id="IPR000713">
    <property type="entry name" value="Mur_ligase_N"/>
</dbReference>
<evidence type="ECO:0000256" key="5">
    <source>
        <dbReference type="ARBA" id="ARBA00022840"/>
    </source>
</evidence>
<keyword evidence="16" id="KW-1185">Reference proteome</keyword>
<dbReference type="PANTHER" id="PTHR43024:SF1">
    <property type="entry name" value="UDP-N-ACETYLMURAMOYL-TRIPEPTIDE--D-ALANYL-D-ALANINE LIGASE"/>
    <property type="match status" value="1"/>
</dbReference>
<dbReference type="OrthoDB" id="9801978at2"/>
<dbReference type="GO" id="GO:0005737">
    <property type="term" value="C:cytoplasm"/>
    <property type="evidence" value="ECO:0007669"/>
    <property type="project" value="UniProtKB-SubCell"/>
</dbReference>
<dbReference type="HAMAP" id="MF_02019">
    <property type="entry name" value="MurF"/>
    <property type="match status" value="1"/>
</dbReference>
<dbReference type="InterPro" id="IPR035911">
    <property type="entry name" value="MurE/MurF_N"/>
</dbReference>
<dbReference type="Pfam" id="PF01225">
    <property type="entry name" value="Mur_ligase"/>
    <property type="match status" value="1"/>
</dbReference>
<reference evidence="15 16" key="1">
    <citation type="submission" date="2019-04" db="EMBL/GenBank/DDBJ databases">
        <title>Bacillus caeni sp. nov., a bacterium isolated from mangrove sediment.</title>
        <authorList>
            <person name="Huang H."/>
            <person name="Mo K."/>
            <person name="Hu Y."/>
        </authorList>
    </citation>
    <scope>NUCLEOTIDE SEQUENCE [LARGE SCALE GENOMIC DNA]</scope>
    <source>
        <strain evidence="15 16">HB172195</strain>
    </source>
</reference>
<keyword evidence="6 10" id="KW-0133">Cell shape</keyword>
<sequence>MKIKADLIKRVSLKITGKPAEKKLAFAAVVTDSRKEMDQSLFIPIIGERFDGHQFIEQAVENGAAGSLWQKDKPIPASVKYKIPFFLVEDTTEALQDLSVEYLKEVSPKVIGVTGSNGKTTVKDMLEAVLSNTFETFKTQGNFNNHWGMPLTILSMPKTTEVLILEMGMSGLGEISFLSKLATPDLAIITNIGESHLEQLKTRENIAKAKMEIIDGLKENGTVIVDGDEPLLMPLLESGALGCGYSNTCDYRITDVKSGNEGSSFVIEPANEEYALPLLGKHNVKNSVYSIVAAKRLGVTNANIKQGLSSLKLTNMRLERFEGINGSLLINDAYNASPTSMKAALETLSSLEGYSKKIAVLGDMYELGENEVILHRNIADAVSPSITKVITVGEKGKWIADGLNEKSKQDVPVLSFIDKNKAAEALKSELGNDTAVLFKASRGLELETIIKQVTN</sequence>
<dbReference type="EC" id="6.3.2.10" evidence="10 11"/>
<comment type="catalytic activity">
    <reaction evidence="10 11">
        <text>D-alanyl-D-alanine + UDP-N-acetyl-alpha-D-muramoyl-L-alanyl-gamma-D-glutamyl-meso-2,6-diaminopimelate + ATP = UDP-N-acetyl-alpha-D-muramoyl-L-alanyl-gamma-D-glutamyl-meso-2,6-diaminopimeloyl-D-alanyl-D-alanine + ADP + phosphate + H(+)</text>
        <dbReference type="Rhea" id="RHEA:28374"/>
        <dbReference type="ChEBI" id="CHEBI:15378"/>
        <dbReference type="ChEBI" id="CHEBI:30616"/>
        <dbReference type="ChEBI" id="CHEBI:43474"/>
        <dbReference type="ChEBI" id="CHEBI:57822"/>
        <dbReference type="ChEBI" id="CHEBI:61386"/>
        <dbReference type="ChEBI" id="CHEBI:83905"/>
        <dbReference type="ChEBI" id="CHEBI:456216"/>
        <dbReference type="EC" id="6.3.2.10"/>
    </reaction>
</comment>
<dbReference type="InterPro" id="IPR051046">
    <property type="entry name" value="MurCDEF_CellWall_CoF430Synth"/>
</dbReference>
<keyword evidence="1 10" id="KW-0963">Cytoplasm</keyword>
<dbReference type="GO" id="GO:0047480">
    <property type="term" value="F:UDP-N-acetylmuramoyl-tripeptide-D-alanyl-D-alanine ligase activity"/>
    <property type="evidence" value="ECO:0007669"/>
    <property type="project" value="UniProtKB-UniRule"/>
</dbReference>
<evidence type="ECO:0000256" key="8">
    <source>
        <dbReference type="ARBA" id="ARBA00023306"/>
    </source>
</evidence>
<comment type="pathway">
    <text evidence="10 11">Cell wall biogenesis; peptidoglycan biosynthesis.</text>
</comment>
<gene>
    <name evidence="10" type="primary">murF</name>
    <name evidence="15" type="ORF">FCL54_21325</name>
</gene>
<dbReference type="EMBL" id="SWLG01000025">
    <property type="protein sequence ID" value="TLS35240.1"/>
    <property type="molecule type" value="Genomic_DNA"/>
</dbReference>
<comment type="caution">
    <text evidence="15">The sequence shown here is derived from an EMBL/GenBank/DDBJ whole genome shotgun (WGS) entry which is preliminary data.</text>
</comment>
<name>A0A5R9EYT8_9BACL</name>
<evidence type="ECO:0000256" key="2">
    <source>
        <dbReference type="ARBA" id="ARBA00022598"/>
    </source>
</evidence>
<keyword evidence="9 10" id="KW-0961">Cell wall biogenesis/degradation</keyword>
<keyword evidence="4 10" id="KW-0547">Nucleotide-binding</keyword>
<keyword evidence="7 10" id="KW-0573">Peptidoglycan synthesis</keyword>
<keyword evidence="3 10" id="KW-0132">Cell division</keyword>
<dbReference type="Pfam" id="PF02875">
    <property type="entry name" value="Mur_ligase_C"/>
    <property type="match status" value="1"/>
</dbReference>
<evidence type="ECO:0000256" key="3">
    <source>
        <dbReference type="ARBA" id="ARBA00022618"/>
    </source>
</evidence>
<dbReference type="Pfam" id="PF08245">
    <property type="entry name" value="Mur_ligase_M"/>
    <property type="match status" value="1"/>
</dbReference>
<feature type="binding site" evidence="10">
    <location>
        <begin position="115"/>
        <end position="121"/>
    </location>
    <ligand>
        <name>ATP</name>
        <dbReference type="ChEBI" id="CHEBI:30616"/>
    </ligand>
</feature>
<feature type="domain" description="Mur ligase N-terminal catalytic" evidence="12">
    <location>
        <begin position="29"/>
        <end position="99"/>
    </location>
</feature>
<dbReference type="Gene3D" id="3.90.190.20">
    <property type="entry name" value="Mur ligase, C-terminal domain"/>
    <property type="match status" value="1"/>
</dbReference>
<dbReference type="SUPFAM" id="SSF53244">
    <property type="entry name" value="MurD-like peptide ligases, peptide-binding domain"/>
    <property type="match status" value="1"/>
</dbReference>
<dbReference type="InterPro" id="IPR036615">
    <property type="entry name" value="Mur_ligase_C_dom_sf"/>
</dbReference>
<evidence type="ECO:0000259" key="12">
    <source>
        <dbReference type="Pfam" id="PF01225"/>
    </source>
</evidence>
<evidence type="ECO:0000256" key="6">
    <source>
        <dbReference type="ARBA" id="ARBA00022960"/>
    </source>
</evidence>
<dbReference type="UniPathway" id="UPA00219"/>
<dbReference type="GO" id="GO:0051301">
    <property type="term" value="P:cell division"/>
    <property type="evidence" value="ECO:0007669"/>
    <property type="project" value="UniProtKB-KW"/>
</dbReference>
<dbReference type="RefSeq" id="WP_138129220.1">
    <property type="nucleotide sequence ID" value="NZ_SWLG01000025.1"/>
</dbReference>
<dbReference type="GO" id="GO:0008360">
    <property type="term" value="P:regulation of cell shape"/>
    <property type="evidence" value="ECO:0007669"/>
    <property type="project" value="UniProtKB-KW"/>
</dbReference>
<organism evidence="15 16">
    <name type="scientific">Exobacillus caeni</name>
    <dbReference type="NCBI Taxonomy" id="2574798"/>
    <lineage>
        <taxon>Bacteria</taxon>
        <taxon>Bacillati</taxon>
        <taxon>Bacillota</taxon>
        <taxon>Bacilli</taxon>
        <taxon>Bacillales</taxon>
        <taxon>Guptibacillaceae</taxon>
        <taxon>Exobacillus</taxon>
    </lineage>
</organism>
<proteinExistence type="inferred from homology"/>
<dbReference type="InterPro" id="IPR013221">
    <property type="entry name" value="Mur_ligase_cen"/>
</dbReference>
<dbReference type="Gene3D" id="3.40.1190.10">
    <property type="entry name" value="Mur-like, catalytic domain"/>
    <property type="match status" value="1"/>
</dbReference>
<dbReference type="PANTHER" id="PTHR43024">
    <property type="entry name" value="UDP-N-ACETYLMURAMOYL-TRIPEPTIDE--D-ALANYL-D-ALANINE LIGASE"/>
    <property type="match status" value="1"/>
</dbReference>
<evidence type="ECO:0000256" key="4">
    <source>
        <dbReference type="ARBA" id="ARBA00022741"/>
    </source>
</evidence>
<dbReference type="Proteomes" id="UP000308230">
    <property type="component" value="Unassembled WGS sequence"/>
</dbReference>
<evidence type="ECO:0000256" key="9">
    <source>
        <dbReference type="ARBA" id="ARBA00023316"/>
    </source>
</evidence>
<keyword evidence="2 10" id="KW-0436">Ligase</keyword>
<dbReference type="SUPFAM" id="SSF53623">
    <property type="entry name" value="MurD-like peptide ligases, catalytic domain"/>
    <property type="match status" value="1"/>
</dbReference>
<dbReference type="Gene3D" id="3.40.1390.10">
    <property type="entry name" value="MurE/MurF, N-terminal domain"/>
    <property type="match status" value="1"/>
</dbReference>
<dbReference type="GO" id="GO:0005524">
    <property type="term" value="F:ATP binding"/>
    <property type="evidence" value="ECO:0007669"/>
    <property type="project" value="UniProtKB-UniRule"/>
</dbReference>
<dbReference type="InterPro" id="IPR036565">
    <property type="entry name" value="Mur-like_cat_sf"/>
</dbReference>